<reference evidence="3 4" key="1">
    <citation type="submission" date="2016-10" db="EMBL/GenBank/DDBJ databases">
        <authorList>
            <person name="Varghese N."/>
            <person name="Submissions S."/>
        </authorList>
    </citation>
    <scope>NUCLEOTIDE SEQUENCE [LARGE SCALE GENOMIC DNA]</scope>
    <source>
        <strain evidence="3 4">DSM 21822</strain>
    </source>
</reference>
<accession>A0A1I4CL12</accession>
<dbReference type="EMBL" id="FOSL01000013">
    <property type="protein sequence ID" value="SFK81944.1"/>
    <property type="molecule type" value="Genomic_DNA"/>
</dbReference>
<sequence>MTDTAAFEARIASLETEVRALQEAVLQLQKQIGPTPKPAETRLRSRGMLGSPKPGR</sequence>
<proteinExistence type="predicted"/>
<keyword evidence="1" id="KW-0175">Coiled coil</keyword>
<gene>
    <name evidence="3" type="ORF">SAMN04488498_113149</name>
</gene>
<name>A0A1I4CL12_9HYPH</name>
<dbReference type="RefSeq" id="WP_149762079.1">
    <property type="nucleotide sequence ID" value="NZ_BSPE01000003.1"/>
</dbReference>
<dbReference type="Proteomes" id="UP000323300">
    <property type="component" value="Unassembled WGS sequence"/>
</dbReference>
<protein>
    <recommendedName>
        <fullName evidence="5">Transposase</fullName>
    </recommendedName>
</protein>
<feature type="coiled-coil region" evidence="1">
    <location>
        <begin position="4"/>
        <end position="31"/>
    </location>
</feature>
<evidence type="ECO:0000313" key="4">
    <source>
        <dbReference type="Proteomes" id="UP000323300"/>
    </source>
</evidence>
<dbReference type="OrthoDB" id="8117038at2"/>
<evidence type="ECO:0000256" key="2">
    <source>
        <dbReference type="SAM" id="MobiDB-lite"/>
    </source>
</evidence>
<dbReference type="AlphaFoldDB" id="A0A1I4CL12"/>
<evidence type="ECO:0000256" key="1">
    <source>
        <dbReference type="SAM" id="Coils"/>
    </source>
</evidence>
<evidence type="ECO:0008006" key="5">
    <source>
        <dbReference type="Google" id="ProtNLM"/>
    </source>
</evidence>
<keyword evidence="4" id="KW-1185">Reference proteome</keyword>
<organism evidence="3 4">
    <name type="scientific">Neomesorhizobium albiziae</name>
    <dbReference type="NCBI Taxonomy" id="335020"/>
    <lineage>
        <taxon>Bacteria</taxon>
        <taxon>Pseudomonadati</taxon>
        <taxon>Pseudomonadota</taxon>
        <taxon>Alphaproteobacteria</taxon>
        <taxon>Hyphomicrobiales</taxon>
        <taxon>Phyllobacteriaceae</taxon>
        <taxon>Neomesorhizobium</taxon>
    </lineage>
</organism>
<evidence type="ECO:0000313" key="3">
    <source>
        <dbReference type="EMBL" id="SFK81944.1"/>
    </source>
</evidence>
<feature type="region of interest" description="Disordered" evidence="2">
    <location>
        <begin position="32"/>
        <end position="56"/>
    </location>
</feature>